<accession>A0A814FS73</accession>
<organism evidence="1 2">
    <name type="scientific">Brachionus calyciflorus</name>
    <dbReference type="NCBI Taxonomy" id="104777"/>
    <lineage>
        <taxon>Eukaryota</taxon>
        <taxon>Metazoa</taxon>
        <taxon>Spiralia</taxon>
        <taxon>Gnathifera</taxon>
        <taxon>Rotifera</taxon>
        <taxon>Eurotatoria</taxon>
        <taxon>Monogononta</taxon>
        <taxon>Pseudotrocha</taxon>
        <taxon>Ploima</taxon>
        <taxon>Brachionidae</taxon>
        <taxon>Brachionus</taxon>
    </lineage>
</organism>
<sequence length="36" mass="4000">MSSTQYSNLDYELLNQQEQPSGLNNVVENALRSVSA</sequence>
<name>A0A814FS73_9BILA</name>
<dbReference type="EMBL" id="CAJNOC010003569">
    <property type="protein sequence ID" value="CAF0988763.1"/>
    <property type="molecule type" value="Genomic_DNA"/>
</dbReference>
<comment type="caution">
    <text evidence="1">The sequence shown here is derived from an EMBL/GenBank/DDBJ whole genome shotgun (WGS) entry which is preliminary data.</text>
</comment>
<reference evidence="1" key="1">
    <citation type="submission" date="2021-02" db="EMBL/GenBank/DDBJ databases">
        <authorList>
            <person name="Nowell W R."/>
        </authorList>
    </citation>
    <scope>NUCLEOTIDE SEQUENCE</scope>
    <source>
        <strain evidence="1">Ploen Becks lab</strain>
    </source>
</reference>
<keyword evidence="2" id="KW-1185">Reference proteome</keyword>
<evidence type="ECO:0000313" key="2">
    <source>
        <dbReference type="Proteomes" id="UP000663879"/>
    </source>
</evidence>
<proteinExistence type="predicted"/>
<dbReference type="Proteomes" id="UP000663879">
    <property type="component" value="Unassembled WGS sequence"/>
</dbReference>
<protein>
    <submittedName>
        <fullName evidence="1">Uncharacterized protein</fullName>
    </submittedName>
</protein>
<gene>
    <name evidence="1" type="ORF">OXX778_LOCUS15799</name>
</gene>
<evidence type="ECO:0000313" key="1">
    <source>
        <dbReference type="EMBL" id="CAF0988763.1"/>
    </source>
</evidence>
<feature type="non-terminal residue" evidence="1">
    <location>
        <position position="36"/>
    </location>
</feature>
<dbReference type="AlphaFoldDB" id="A0A814FS73"/>